<organism evidence="11 12">
    <name type="scientific">Tetradesmus obliquus</name>
    <name type="common">Green alga</name>
    <name type="synonym">Acutodesmus obliquus</name>
    <dbReference type="NCBI Taxonomy" id="3088"/>
    <lineage>
        <taxon>Eukaryota</taxon>
        <taxon>Viridiplantae</taxon>
        <taxon>Chlorophyta</taxon>
        <taxon>core chlorophytes</taxon>
        <taxon>Chlorophyceae</taxon>
        <taxon>CS clade</taxon>
        <taxon>Sphaeropleales</taxon>
        <taxon>Scenedesmaceae</taxon>
        <taxon>Tetradesmus</taxon>
    </lineage>
</organism>
<dbReference type="PANTHER" id="PTHR44899">
    <property type="entry name" value="CAMK FAMILY PROTEIN KINASE"/>
    <property type="match status" value="1"/>
</dbReference>
<keyword evidence="12" id="KW-1185">Reference proteome</keyword>
<evidence type="ECO:0000256" key="7">
    <source>
        <dbReference type="ARBA" id="ARBA00047899"/>
    </source>
</evidence>
<keyword evidence="3" id="KW-0808">Transferase</keyword>
<feature type="region of interest" description="Disordered" evidence="9">
    <location>
        <begin position="330"/>
        <end position="396"/>
    </location>
</feature>
<reference evidence="11 12" key="1">
    <citation type="submission" date="2023-05" db="EMBL/GenBank/DDBJ databases">
        <title>A 100% complete, gapless, phased diploid assembly of the Scenedesmus obliquus UTEX 3031 genome.</title>
        <authorList>
            <person name="Biondi T.C."/>
            <person name="Hanschen E.R."/>
            <person name="Kwon T."/>
            <person name="Eng W."/>
            <person name="Kruse C.P.S."/>
            <person name="Koehler S.I."/>
            <person name="Kunde Y."/>
            <person name="Gleasner C.D."/>
            <person name="You Mak K.T."/>
            <person name="Polle J."/>
            <person name="Hovde B.T."/>
            <person name="Starkenburg S.R."/>
        </authorList>
    </citation>
    <scope>NUCLEOTIDE SEQUENCE [LARGE SCALE GENOMIC DNA]</scope>
    <source>
        <strain evidence="11 12">DOE0152z</strain>
    </source>
</reference>
<feature type="compositionally biased region" description="Basic and acidic residues" evidence="9">
    <location>
        <begin position="356"/>
        <end position="379"/>
    </location>
</feature>
<keyword evidence="4" id="KW-0547">Nucleotide-binding</keyword>
<evidence type="ECO:0000313" key="12">
    <source>
        <dbReference type="Proteomes" id="UP001244341"/>
    </source>
</evidence>
<evidence type="ECO:0000256" key="4">
    <source>
        <dbReference type="ARBA" id="ARBA00022741"/>
    </source>
</evidence>
<feature type="compositionally biased region" description="Low complexity" evidence="9">
    <location>
        <begin position="281"/>
        <end position="297"/>
    </location>
</feature>
<evidence type="ECO:0000256" key="6">
    <source>
        <dbReference type="ARBA" id="ARBA00022840"/>
    </source>
</evidence>
<dbReference type="SMART" id="SM00220">
    <property type="entry name" value="S_TKc"/>
    <property type="match status" value="1"/>
</dbReference>
<name>A0ABY8TQ83_TETOB</name>
<keyword evidence="5" id="KW-0418">Kinase</keyword>
<dbReference type="InterPro" id="IPR051131">
    <property type="entry name" value="NEK_Ser/Thr_kinase_NIMA"/>
</dbReference>
<accession>A0ABY8TQ83</accession>
<evidence type="ECO:0000256" key="3">
    <source>
        <dbReference type="ARBA" id="ARBA00022679"/>
    </source>
</evidence>
<dbReference type="Gene3D" id="1.10.510.10">
    <property type="entry name" value="Transferase(Phosphotransferase) domain 1"/>
    <property type="match status" value="1"/>
</dbReference>
<dbReference type="InterPro" id="IPR008271">
    <property type="entry name" value="Ser/Thr_kinase_AS"/>
</dbReference>
<keyword evidence="2" id="KW-0723">Serine/threonine-protein kinase</keyword>
<proteinExistence type="predicted"/>
<dbReference type="CDD" id="cd08215">
    <property type="entry name" value="STKc_Nek"/>
    <property type="match status" value="1"/>
</dbReference>
<dbReference type="Proteomes" id="UP001244341">
    <property type="component" value="Chromosome 3b"/>
</dbReference>
<dbReference type="PROSITE" id="PS00108">
    <property type="entry name" value="PROTEIN_KINASE_ST"/>
    <property type="match status" value="1"/>
</dbReference>
<feature type="region of interest" description="Disordered" evidence="9">
    <location>
        <begin position="254"/>
        <end position="298"/>
    </location>
</feature>
<dbReference type="EC" id="2.7.11.1" evidence="1"/>
<evidence type="ECO:0000256" key="1">
    <source>
        <dbReference type="ARBA" id="ARBA00012513"/>
    </source>
</evidence>
<comment type="catalytic activity">
    <reaction evidence="7">
        <text>L-threonyl-[protein] + ATP = O-phospho-L-threonyl-[protein] + ADP + H(+)</text>
        <dbReference type="Rhea" id="RHEA:46608"/>
        <dbReference type="Rhea" id="RHEA-COMP:11060"/>
        <dbReference type="Rhea" id="RHEA-COMP:11605"/>
        <dbReference type="ChEBI" id="CHEBI:15378"/>
        <dbReference type="ChEBI" id="CHEBI:30013"/>
        <dbReference type="ChEBI" id="CHEBI:30616"/>
        <dbReference type="ChEBI" id="CHEBI:61977"/>
        <dbReference type="ChEBI" id="CHEBI:456216"/>
        <dbReference type="EC" id="2.7.11.1"/>
    </reaction>
</comment>
<gene>
    <name evidence="11" type="ORF">OEZ85_011398</name>
</gene>
<protein>
    <recommendedName>
        <fullName evidence="1">non-specific serine/threonine protein kinase</fullName>
        <ecNumber evidence="1">2.7.11.1</ecNumber>
    </recommendedName>
</protein>
<sequence>MQELDHLNIVRYIECIKQEGTLHIVMEYCRYGDLSGLIANRAQAAKPFTEQEIMFWFVQITLALWQLHGKGILHRDLKSQNIFIAEGAIAKLGDFGISRVLSSETELVKTAIGTPYYLSPEICQDKPYNRKTDCWALGCVLYELASLRRAFDGGSLPALVVKILRGRYPPLPGRYSAQLRGLVGALLQQDPQARPSIDTILRMPYVKTHLAKYAQHVMRICQAGPELPSQAAAAAVAAGESAAGALALEEAGAAAGADADGDEQTLDGSMTSGSEDEAGSDDGAGSSGTSPDGQQCRQQRRGLLATGWLERQQAAFDQLQAEMAALPARSPGISEQPVGAPRSAPAAADAADGAEEAVRRERAAWKKQQAREAAEEAARRNLPQTSRGGSHAKAAGAKALRCSLEESLGQEAMMMAYRYVEAMQQASEADQATEIGADSSAAGSSKGSGSHVYEKLLAELLGARSPHVLHQMNKLLLLESQAFGR</sequence>
<dbReference type="EMBL" id="CP126210">
    <property type="protein sequence ID" value="WIA11274.1"/>
    <property type="molecule type" value="Genomic_DNA"/>
</dbReference>
<evidence type="ECO:0000256" key="9">
    <source>
        <dbReference type="SAM" id="MobiDB-lite"/>
    </source>
</evidence>
<dbReference type="SUPFAM" id="SSF56112">
    <property type="entry name" value="Protein kinase-like (PK-like)"/>
    <property type="match status" value="1"/>
</dbReference>
<feature type="domain" description="Protein kinase" evidence="10">
    <location>
        <begin position="1"/>
        <end position="206"/>
    </location>
</feature>
<keyword evidence="6" id="KW-0067">ATP-binding</keyword>
<dbReference type="InterPro" id="IPR011009">
    <property type="entry name" value="Kinase-like_dom_sf"/>
</dbReference>
<feature type="compositionally biased region" description="Low complexity" evidence="9">
    <location>
        <begin position="337"/>
        <end position="351"/>
    </location>
</feature>
<dbReference type="InterPro" id="IPR000719">
    <property type="entry name" value="Prot_kinase_dom"/>
</dbReference>
<evidence type="ECO:0000313" key="11">
    <source>
        <dbReference type="EMBL" id="WIA11274.1"/>
    </source>
</evidence>
<dbReference type="PANTHER" id="PTHR44899:SF3">
    <property type="entry name" value="SERINE_THREONINE-PROTEIN KINASE NEK1"/>
    <property type="match status" value="1"/>
</dbReference>
<dbReference type="Pfam" id="PF00069">
    <property type="entry name" value="Pkinase"/>
    <property type="match status" value="1"/>
</dbReference>
<evidence type="ECO:0000256" key="5">
    <source>
        <dbReference type="ARBA" id="ARBA00022777"/>
    </source>
</evidence>
<evidence type="ECO:0000259" key="10">
    <source>
        <dbReference type="SMART" id="SM00220"/>
    </source>
</evidence>
<evidence type="ECO:0000256" key="2">
    <source>
        <dbReference type="ARBA" id="ARBA00022527"/>
    </source>
</evidence>
<evidence type="ECO:0000256" key="8">
    <source>
        <dbReference type="ARBA" id="ARBA00048679"/>
    </source>
</evidence>
<comment type="catalytic activity">
    <reaction evidence="8">
        <text>L-seryl-[protein] + ATP = O-phospho-L-seryl-[protein] + ADP + H(+)</text>
        <dbReference type="Rhea" id="RHEA:17989"/>
        <dbReference type="Rhea" id="RHEA-COMP:9863"/>
        <dbReference type="Rhea" id="RHEA-COMP:11604"/>
        <dbReference type="ChEBI" id="CHEBI:15378"/>
        <dbReference type="ChEBI" id="CHEBI:29999"/>
        <dbReference type="ChEBI" id="CHEBI:30616"/>
        <dbReference type="ChEBI" id="CHEBI:83421"/>
        <dbReference type="ChEBI" id="CHEBI:456216"/>
        <dbReference type="EC" id="2.7.11.1"/>
    </reaction>
</comment>